<proteinExistence type="predicted"/>
<feature type="chain" id="PRO_5016355108" description="Outer membrane beta-barrel porin/alpha-amylase" evidence="1">
    <location>
        <begin position="22"/>
        <end position="290"/>
    </location>
</feature>
<sequence length="290" mass="32331">MTLKRIALAVLAGLAAVPVFAKEGPDQYPNGVENFMSGALPPPGDYFLNYLGHYNGRLRDSHGNKLPVSVNATFDALRWVHMSDLKVFGADWGWHMIVPIVHQSMHTPGGSGTADGLGDITVDPFILAWHFPNFHVAAAVDINLPTGKYDKDDPTASIGANYWSFEPLLAMTYLSDGGFEASAKLMYNMKTRNNDTKYQSGDEFHMDYTLAQHVGDWAFGLGGYYLKQTTDDEQYGDTVGDGNRGQVFAWGPQIKYDYKGMSFIATWNIETQAENRFEGDKVWLKFVTRF</sequence>
<keyword evidence="3" id="KW-1185">Reference proteome</keyword>
<evidence type="ECO:0000313" key="2">
    <source>
        <dbReference type="EMBL" id="PWV59851.1"/>
    </source>
</evidence>
<reference evidence="2 3" key="1">
    <citation type="submission" date="2018-05" db="EMBL/GenBank/DDBJ databases">
        <title>Genomic Encyclopedia of Type Strains, Phase IV (KMG-IV): sequencing the most valuable type-strain genomes for metagenomic binning, comparative biology and taxonomic classification.</title>
        <authorList>
            <person name="Goeker M."/>
        </authorList>
    </citation>
    <scope>NUCLEOTIDE SEQUENCE [LARGE SCALE GENOMIC DNA]</scope>
    <source>
        <strain evidence="2 3">DSM 23606</strain>
    </source>
</reference>
<dbReference type="InterPro" id="IPR025737">
    <property type="entry name" value="FApF"/>
</dbReference>
<name>A0A317MS78_9GAMM</name>
<evidence type="ECO:0000313" key="3">
    <source>
        <dbReference type="Proteomes" id="UP000246569"/>
    </source>
</evidence>
<evidence type="ECO:0008006" key="4">
    <source>
        <dbReference type="Google" id="ProtNLM"/>
    </source>
</evidence>
<evidence type="ECO:0000256" key="1">
    <source>
        <dbReference type="SAM" id="SignalP"/>
    </source>
</evidence>
<dbReference type="Pfam" id="PF13557">
    <property type="entry name" value="Phenol_MetA_deg"/>
    <property type="match status" value="1"/>
</dbReference>
<gene>
    <name evidence="2" type="ORF">C7443_109104</name>
</gene>
<dbReference type="OrthoDB" id="8639774at2"/>
<dbReference type="Proteomes" id="UP000246569">
    <property type="component" value="Unassembled WGS sequence"/>
</dbReference>
<dbReference type="RefSeq" id="WP_110019456.1">
    <property type="nucleotide sequence ID" value="NZ_QGTJ01000009.1"/>
</dbReference>
<organism evidence="2 3">
    <name type="scientific">Plasticicumulans acidivorans</name>
    <dbReference type="NCBI Taxonomy" id="886464"/>
    <lineage>
        <taxon>Bacteria</taxon>
        <taxon>Pseudomonadati</taxon>
        <taxon>Pseudomonadota</taxon>
        <taxon>Gammaproteobacteria</taxon>
        <taxon>Candidatus Competibacteraceae</taxon>
        <taxon>Plasticicumulans</taxon>
    </lineage>
</organism>
<feature type="signal peptide" evidence="1">
    <location>
        <begin position="1"/>
        <end position="21"/>
    </location>
</feature>
<dbReference type="EMBL" id="QGTJ01000009">
    <property type="protein sequence ID" value="PWV59851.1"/>
    <property type="molecule type" value="Genomic_DNA"/>
</dbReference>
<accession>A0A317MS78</accession>
<comment type="caution">
    <text evidence="2">The sequence shown here is derived from an EMBL/GenBank/DDBJ whole genome shotgun (WGS) entry which is preliminary data.</text>
</comment>
<keyword evidence="1" id="KW-0732">Signal</keyword>
<dbReference type="AlphaFoldDB" id="A0A317MS78"/>
<protein>
    <recommendedName>
        <fullName evidence="4">Outer membrane beta-barrel porin/alpha-amylase</fullName>
    </recommendedName>
</protein>